<evidence type="ECO:0000313" key="2">
    <source>
        <dbReference type="Proteomes" id="UP000187485"/>
    </source>
</evidence>
<keyword evidence="2" id="KW-1185">Reference proteome</keyword>
<dbReference type="OrthoDB" id="513777at2"/>
<evidence type="ECO:0000313" key="1">
    <source>
        <dbReference type="EMBL" id="GAV23917.1"/>
    </source>
</evidence>
<name>A0A1L8CYE6_9THEO</name>
<reference evidence="2" key="1">
    <citation type="submission" date="2016-12" db="EMBL/GenBank/DDBJ databases">
        <title>Draft Genome Sequences od Carboxydothermus pertinax and islandicus, Hydrogenogenic Carboxydotrophic Bacteria.</title>
        <authorList>
            <person name="Fukuyama Y."/>
            <person name="Ohmae K."/>
            <person name="Yoneda Y."/>
            <person name="Yoshida T."/>
            <person name="Sako Y."/>
        </authorList>
    </citation>
    <scope>NUCLEOTIDE SEQUENCE [LARGE SCALE GENOMIC DNA]</scope>
    <source>
        <strain evidence="2">Ug1</strain>
    </source>
</reference>
<dbReference type="EMBL" id="BDJK01000062">
    <property type="protein sequence ID" value="GAV23917.1"/>
    <property type="molecule type" value="Genomic_DNA"/>
</dbReference>
<dbReference type="AlphaFoldDB" id="A0A1L8CYE6"/>
<proteinExistence type="predicted"/>
<dbReference type="STRING" id="870242.cpu_24270"/>
<gene>
    <name evidence="1" type="ORF">cpu_24270</name>
</gene>
<dbReference type="Proteomes" id="UP000187485">
    <property type="component" value="Unassembled WGS sequence"/>
</dbReference>
<comment type="caution">
    <text evidence="1">The sequence shown here is derived from an EMBL/GenBank/DDBJ whole genome shotgun (WGS) entry which is preliminary data.</text>
</comment>
<sequence length="108" mass="11757">MSWLNNVEYNAKRLGYATLQGVKDVVNSNLNPMTWTPKEAAKNIALEGVGRYSNAVGTLIKEGAVVSKAAKLLSYASPALTVYNLVSNTITFGKGFYNGWQAYGVNHR</sequence>
<protein>
    <submittedName>
        <fullName evidence="1">Uncharacterized protein</fullName>
    </submittedName>
</protein>
<organism evidence="1 2">
    <name type="scientific">Carboxydothermus pertinax</name>
    <dbReference type="NCBI Taxonomy" id="870242"/>
    <lineage>
        <taxon>Bacteria</taxon>
        <taxon>Bacillati</taxon>
        <taxon>Bacillota</taxon>
        <taxon>Clostridia</taxon>
        <taxon>Thermoanaerobacterales</taxon>
        <taxon>Thermoanaerobacteraceae</taxon>
        <taxon>Carboxydothermus</taxon>
    </lineage>
</organism>
<dbReference type="RefSeq" id="WP_075860313.1">
    <property type="nucleotide sequence ID" value="NZ_BDJK01000062.1"/>
</dbReference>
<accession>A0A1L8CYE6</accession>